<evidence type="ECO:0000313" key="1">
    <source>
        <dbReference type="EMBL" id="CAG8449297.1"/>
    </source>
</evidence>
<reference evidence="1" key="1">
    <citation type="submission" date="2021-06" db="EMBL/GenBank/DDBJ databases">
        <authorList>
            <person name="Kallberg Y."/>
            <person name="Tangrot J."/>
            <person name="Rosling A."/>
        </authorList>
    </citation>
    <scope>NUCLEOTIDE SEQUENCE</scope>
    <source>
        <strain evidence="1">28 12/20/2015</strain>
    </source>
</reference>
<name>A0ACA9K331_9GLOM</name>
<dbReference type="Proteomes" id="UP000789366">
    <property type="component" value="Unassembled WGS sequence"/>
</dbReference>
<dbReference type="EMBL" id="CAJVPW010000296">
    <property type="protein sequence ID" value="CAG8449297.1"/>
    <property type="molecule type" value="Genomic_DNA"/>
</dbReference>
<sequence length="605" mass="70527">MVHTCDRCNKSFKKLWMLTRHLQNRKFPCRPQIISITNPIPIPQIEPEADNSLDQVSNSSDLTIQSNRENIEASISSTSQNDIDEYLSQEEFEFLKTLNLIENDAVLDTGIHFIQIRVSDPKRPHDNFNLLSNWEAIVPSPILDPRYEFIKPIMDPIKYAEMPYMPQLLANARDEITRVLKIELNEKDQIKTALIAHCYYAKSKKKEDMLYCHHRSKMRPLLTKNDIDEHISHSASEIDKKIEEMLNGKSGMQLIRIEKLCIEAYILRRTTGGSYIPTPKKLANTKCTINPDNSQIEDDMCLKYALGAYFASNEGITKNLQRISVLQPYLDIVNLDGVPMPTPICSHTFKKIEKMNPNISINVWEWNEKTAKPKSVVYSKNYNRLHIIHLMALTDITKSEKDKYSQKNHFLWIKNHDRLVFNDTKHHGKRYLCNRCDVSWSSEKAQDYHQDHCFGLGEDCQRVNLPTKDVNGFEKFKNYGRMINAPCVIIADFEADNKKCNEKYRGQMRKLAEQKANSFCYLVHWIDTGHVWGPFLYRGENATQEFVKRIDKELVEINRVLAIKHERIETDKDKKKFNEADSCWICKEKFIIDEDKVKCLENKAS</sequence>
<keyword evidence="2" id="KW-1185">Reference proteome</keyword>
<protein>
    <submittedName>
        <fullName evidence="1">3562_t:CDS:1</fullName>
    </submittedName>
</protein>
<organism evidence="1 2">
    <name type="scientific">Cetraspora pellucida</name>
    <dbReference type="NCBI Taxonomy" id="1433469"/>
    <lineage>
        <taxon>Eukaryota</taxon>
        <taxon>Fungi</taxon>
        <taxon>Fungi incertae sedis</taxon>
        <taxon>Mucoromycota</taxon>
        <taxon>Glomeromycotina</taxon>
        <taxon>Glomeromycetes</taxon>
        <taxon>Diversisporales</taxon>
        <taxon>Gigasporaceae</taxon>
        <taxon>Cetraspora</taxon>
    </lineage>
</organism>
<evidence type="ECO:0000313" key="2">
    <source>
        <dbReference type="Proteomes" id="UP000789366"/>
    </source>
</evidence>
<accession>A0ACA9K331</accession>
<gene>
    <name evidence="1" type="ORF">SPELUC_LOCUS700</name>
</gene>
<proteinExistence type="predicted"/>
<comment type="caution">
    <text evidence="1">The sequence shown here is derived from an EMBL/GenBank/DDBJ whole genome shotgun (WGS) entry which is preliminary data.</text>
</comment>